<keyword evidence="3" id="KW-0805">Transcription regulation</keyword>
<sequence>MEPPDSAGPEPRLASGPVPPIIPDGLLSDDIHDDERSSSLSDIDERLDHLEDMSPKQEKPANEVDSEAETERIEDSPSRLRSHTSIVLSAGAYGTSPSKLAQSTTYEDLDEDDINEAENSPSKPPRDTRINGVSNASKEVEEGTVNSQSAPQEAIGKKRKRGASVDEEEDMDDEEPLRKRRGSPSGDRTVIETEQESADTNAPEMEPKKNEASSNDEVSPVNEDLAEDSRPSTFRGRKGKKGKRKAKKTKDTYDDMGENIPGEGNQVNGDEQLQEDEENGDGADGADDPEAALKLEESMKKTTAMDVLLSLERQFASLRDKIYDDRIASINEELAQLEKPNPTHPEFLRQLRIIENYRDEKMKIDEKLFAYKMRSLCIKSQAERSQVNSSYYQNVRDIRERYLQEISEHHYRVQHDRFQTSEISADYGIPFPSRRSQQAAQQAAYSMEVSILAGTAKYVGFPSAPEMKGLQRNEIEEDFAKLGISLRRTNPNPLPHAPLSQHHDYVPMSSVAATRQAAEEEFLEQTPWANPQHPIHEQYRQQMHQERVSDHQRFPNSFSTPAAQQRVVDLNAPNGSASTIPEHPSAPNSSAANTPYDYDRSRRNPGIPTPVADPPNSRYPESDDMHGPSAFRSLSSSPLDVRRPHPQKALPKHELGRRSPGPPVEPMGPPSSVRDIPYSPSSSTIRAGRFGIASRGDQPSSPTSAARQKPQSFGSMHQNAGIAAGSSERSRVTNP</sequence>
<accession>A0A0J6EUT7</accession>
<feature type="compositionally biased region" description="Polar residues" evidence="6">
    <location>
        <begin position="95"/>
        <end position="106"/>
    </location>
</feature>
<dbReference type="OrthoDB" id="20886at2759"/>
<dbReference type="EMBL" id="DS268109">
    <property type="protein sequence ID" value="KMM64296.1"/>
    <property type="molecule type" value="Genomic_DNA"/>
</dbReference>
<evidence type="ECO:0008006" key="9">
    <source>
        <dbReference type="Google" id="ProtNLM"/>
    </source>
</evidence>
<feature type="compositionally biased region" description="Acidic residues" evidence="6">
    <location>
        <begin position="107"/>
        <end position="116"/>
    </location>
</feature>
<dbReference type="Gene3D" id="1.20.5.1500">
    <property type="match status" value="1"/>
</dbReference>
<protein>
    <recommendedName>
        <fullName evidence="9">Transcriptional regulatory protein DEP1</fullName>
    </recommendedName>
</protein>
<gene>
    <name evidence="7" type="ORF">CPAG_00648</name>
</gene>
<dbReference type="GO" id="GO:0005654">
    <property type="term" value="C:nucleoplasm"/>
    <property type="evidence" value="ECO:0007669"/>
    <property type="project" value="UniProtKB-ARBA"/>
</dbReference>
<feature type="compositionally biased region" description="Basic residues" evidence="6">
    <location>
        <begin position="235"/>
        <end position="248"/>
    </location>
</feature>
<dbReference type="Proteomes" id="UP000054567">
    <property type="component" value="Unassembled WGS sequence"/>
</dbReference>
<keyword evidence="2" id="KW-0678">Repressor</keyword>
<feature type="compositionally biased region" description="Basic and acidic residues" evidence="6">
    <location>
        <begin position="69"/>
        <end position="78"/>
    </location>
</feature>
<evidence type="ECO:0000256" key="5">
    <source>
        <dbReference type="ARBA" id="ARBA00023242"/>
    </source>
</evidence>
<dbReference type="SMART" id="SM01401">
    <property type="entry name" value="Sds3"/>
    <property type="match status" value="1"/>
</dbReference>
<evidence type="ECO:0000256" key="2">
    <source>
        <dbReference type="ARBA" id="ARBA00022491"/>
    </source>
</evidence>
<feature type="compositionally biased region" description="Basic and acidic residues" evidence="6">
    <location>
        <begin position="540"/>
        <end position="553"/>
    </location>
</feature>
<evidence type="ECO:0000313" key="7">
    <source>
        <dbReference type="EMBL" id="KMM64296.1"/>
    </source>
</evidence>
<organism evidence="7 8">
    <name type="scientific">Coccidioides posadasii RMSCC 3488</name>
    <dbReference type="NCBI Taxonomy" id="454284"/>
    <lineage>
        <taxon>Eukaryota</taxon>
        <taxon>Fungi</taxon>
        <taxon>Dikarya</taxon>
        <taxon>Ascomycota</taxon>
        <taxon>Pezizomycotina</taxon>
        <taxon>Eurotiomycetes</taxon>
        <taxon>Eurotiomycetidae</taxon>
        <taxon>Onygenales</taxon>
        <taxon>Onygenaceae</taxon>
        <taxon>Coccidioides</taxon>
    </lineage>
</organism>
<reference evidence="8" key="3">
    <citation type="journal article" date="2010" name="Genome Res.">
        <title>Population genomic sequencing of Coccidioides fungi reveals recent hybridization and transposon control.</title>
        <authorList>
            <person name="Neafsey D.E."/>
            <person name="Barker B.M."/>
            <person name="Sharpton T.J."/>
            <person name="Stajich J.E."/>
            <person name="Park D.J."/>
            <person name="Whiston E."/>
            <person name="Hung C.-Y."/>
            <person name="McMahan C."/>
            <person name="White J."/>
            <person name="Sykes S."/>
            <person name="Heiman D."/>
            <person name="Young S."/>
            <person name="Zeng Q."/>
            <person name="Abouelleil A."/>
            <person name="Aftuck L."/>
            <person name="Bessette D."/>
            <person name="Brown A."/>
            <person name="FitzGerald M."/>
            <person name="Lui A."/>
            <person name="Macdonald J.P."/>
            <person name="Priest M."/>
            <person name="Orbach M.J."/>
            <person name="Galgiani J.N."/>
            <person name="Kirkland T.N."/>
            <person name="Cole G.T."/>
            <person name="Birren B.W."/>
            <person name="Henn M.R."/>
            <person name="Taylor J.W."/>
            <person name="Rounsley S.D."/>
        </authorList>
    </citation>
    <scope>NUCLEOTIDE SEQUENCE [LARGE SCALE GENOMIC DNA]</scope>
    <source>
        <strain evidence="8">RMSCC 3488</strain>
    </source>
</reference>
<feature type="compositionally biased region" description="Pro residues" evidence="6">
    <location>
        <begin position="660"/>
        <end position="669"/>
    </location>
</feature>
<feature type="region of interest" description="Disordered" evidence="6">
    <location>
        <begin position="540"/>
        <end position="735"/>
    </location>
</feature>
<feature type="compositionally biased region" description="Acidic residues" evidence="6">
    <location>
        <begin position="165"/>
        <end position="175"/>
    </location>
</feature>
<dbReference type="PANTHER" id="PTHR21964">
    <property type="entry name" value="BREAST CANCER METASTASIS-SUPPRESSOR 1"/>
    <property type="match status" value="1"/>
</dbReference>
<proteinExistence type="predicted"/>
<evidence type="ECO:0000256" key="6">
    <source>
        <dbReference type="SAM" id="MobiDB-lite"/>
    </source>
</evidence>
<feature type="compositionally biased region" description="Basic and acidic residues" evidence="6">
    <location>
        <begin position="29"/>
        <end position="62"/>
    </location>
</feature>
<reference evidence="7 8" key="1">
    <citation type="submission" date="2007-06" db="EMBL/GenBank/DDBJ databases">
        <title>The Genome Sequence of Coccidioides posadasii RMSCC_3488.</title>
        <authorList>
            <consortium name="Coccidioides Genome Resources Consortium"/>
            <consortium name="The Broad Institute Genome Sequencing Platform"/>
            <person name="Henn M.R."/>
            <person name="Sykes S."/>
            <person name="Young S."/>
            <person name="Jaffe D."/>
            <person name="Berlin A."/>
            <person name="Alvarez P."/>
            <person name="Butler J."/>
            <person name="Gnerre S."/>
            <person name="Grabherr M."/>
            <person name="Mauceli E."/>
            <person name="Brockman W."/>
            <person name="Kodira C."/>
            <person name="Alvarado L."/>
            <person name="Zeng Q."/>
            <person name="Crawford M."/>
            <person name="Antoine C."/>
            <person name="Devon K."/>
            <person name="Galgiani J."/>
            <person name="Orsborn K."/>
            <person name="Lewis M.L."/>
            <person name="Nusbaum C."/>
            <person name="Galagan J."/>
            <person name="Birren B."/>
        </authorList>
    </citation>
    <scope>NUCLEOTIDE SEQUENCE [LARGE SCALE GENOMIC DNA]</scope>
    <source>
        <strain evidence="7 8">RMSCC 3488</strain>
    </source>
</reference>
<dbReference type="GO" id="GO:0010468">
    <property type="term" value="P:regulation of gene expression"/>
    <property type="evidence" value="ECO:0007669"/>
    <property type="project" value="UniProtKB-ARBA"/>
</dbReference>
<feature type="region of interest" description="Disordered" evidence="6">
    <location>
        <begin position="1"/>
        <end position="288"/>
    </location>
</feature>
<dbReference type="InterPro" id="IPR013907">
    <property type="entry name" value="Sds3"/>
</dbReference>
<keyword evidence="5" id="KW-0539">Nucleus</keyword>
<evidence type="ECO:0000313" key="8">
    <source>
        <dbReference type="Proteomes" id="UP000054567"/>
    </source>
</evidence>
<feature type="compositionally biased region" description="Polar residues" evidence="6">
    <location>
        <begin position="554"/>
        <end position="563"/>
    </location>
</feature>
<evidence type="ECO:0000256" key="1">
    <source>
        <dbReference type="ARBA" id="ARBA00004123"/>
    </source>
</evidence>
<feature type="compositionally biased region" description="Acidic residues" evidence="6">
    <location>
        <begin position="272"/>
        <end position="288"/>
    </location>
</feature>
<dbReference type="Pfam" id="PF08598">
    <property type="entry name" value="Sds3"/>
    <property type="match status" value="1"/>
</dbReference>
<keyword evidence="4" id="KW-0804">Transcription</keyword>
<dbReference type="VEuPathDB" id="FungiDB:CPAG_00648"/>
<evidence type="ECO:0000256" key="4">
    <source>
        <dbReference type="ARBA" id="ARBA00023163"/>
    </source>
</evidence>
<comment type="subcellular location">
    <subcellularLocation>
        <location evidence="1">Nucleus</location>
    </subcellularLocation>
</comment>
<dbReference type="AlphaFoldDB" id="A0A0J6EUT7"/>
<feature type="compositionally biased region" description="Polar residues" evidence="6">
    <location>
        <begin position="697"/>
        <end position="718"/>
    </location>
</feature>
<reference evidence="8" key="2">
    <citation type="journal article" date="2009" name="Genome Res.">
        <title>Comparative genomic analyses of the human fungal pathogens Coccidioides and their relatives.</title>
        <authorList>
            <person name="Sharpton T.J."/>
            <person name="Stajich J.E."/>
            <person name="Rounsley S.D."/>
            <person name="Gardner M.J."/>
            <person name="Wortman J.R."/>
            <person name="Jordar V.S."/>
            <person name="Maiti R."/>
            <person name="Kodira C.D."/>
            <person name="Neafsey D.E."/>
            <person name="Zeng Q."/>
            <person name="Hung C.-Y."/>
            <person name="McMahan C."/>
            <person name="Muszewska A."/>
            <person name="Grynberg M."/>
            <person name="Mandel M.A."/>
            <person name="Kellner E.M."/>
            <person name="Barker B.M."/>
            <person name="Galgiani J.N."/>
            <person name="Orbach M.J."/>
            <person name="Kirkland T.N."/>
            <person name="Cole G.T."/>
            <person name="Henn M.R."/>
            <person name="Birren B.W."/>
            <person name="Taylor J.W."/>
        </authorList>
    </citation>
    <scope>NUCLEOTIDE SEQUENCE [LARGE SCALE GENOMIC DNA]</scope>
    <source>
        <strain evidence="8">RMSCC 3488</strain>
    </source>
</reference>
<evidence type="ECO:0000256" key="3">
    <source>
        <dbReference type="ARBA" id="ARBA00023015"/>
    </source>
</evidence>
<name>A0A0J6EUT7_COCPO</name>